<keyword evidence="7 10" id="KW-1208">Phospholipid metabolism</keyword>
<dbReference type="UniPathway" id="UPA00085"/>
<evidence type="ECO:0000256" key="9">
    <source>
        <dbReference type="ARBA" id="ARBA00046608"/>
    </source>
</evidence>
<dbReference type="HAMAP" id="MF_00019">
    <property type="entry name" value="PlsX"/>
    <property type="match status" value="1"/>
</dbReference>
<comment type="subcellular location">
    <subcellularLocation>
        <location evidence="10">Cytoplasm</location>
    </subcellularLocation>
    <text evidence="10">Associated with the membrane possibly through PlsY.</text>
</comment>
<keyword evidence="4 10" id="KW-0808">Transferase</keyword>
<dbReference type="Gene3D" id="3.40.718.10">
    <property type="entry name" value="Isopropylmalate Dehydrogenase"/>
    <property type="match status" value="1"/>
</dbReference>
<dbReference type="GO" id="GO:0043811">
    <property type="term" value="F:phosphate:acyl-[acyl carrier protein] acyltransferase activity"/>
    <property type="evidence" value="ECO:0007669"/>
    <property type="project" value="UniProtKB-UniRule"/>
</dbReference>
<evidence type="ECO:0000256" key="5">
    <source>
        <dbReference type="ARBA" id="ARBA00023098"/>
    </source>
</evidence>
<dbReference type="InterPro" id="IPR012281">
    <property type="entry name" value="Phospholipid_synth_PlsX-like"/>
</dbReference>
<name>A0A0J5P8N3_9PAST</name>
<keyword evidence="5 10" id="KW-0443">Lipid metabolism</keyword>
<dbReference type="EMBL" id="JWIZ01000022">
    <property type="protein sequence ID" value="KMK51874.1"/>
    <property type="molecule type" value="Genomic_DNA"/>
</dbReference>
<gene>
    <name evidence="10" type="primary">plsX</name>
    <name evidence="11" type="ORF">RO21_03995</name>
</gene>
<evidence type="ECO:0000256" key="7">
    <source>
        <dbReference type="ARBA" id="ARBA00023264"/>
    </source>
</evidence>
<keyword evidence="12" id="KW-1185">Reference proteome</keyword>
<organism evidence="11 12">
    <name type="scientific">Muribacter muris</name>
    <dbReference type="NCBI Taxonomy" id="67855"/>
    <lineage>
        <taxon>Bacteria</taxon>
        <taxon>Pseudomonadati</taxon>
        <taxon>Pseudomonadota</taxon>
        <taxon>Gammaproteobacteria</taxon>
        <taxon>Pasteurellales</taxon>
        <taxon>Pasteurellaceae</taxon>
        <taxon>Muribacter</taxon>
    </lineage>
</organism>
<evidence type="ECO:0000256" key="1">
    <source>
        <dbReference type="ARBA" id="ARBA00001232"/>
    </source>
</evidence>
<protein>
    <recommendedName>
        <fullName evidence="8 10">Phosphate acyltransferase</fullName>
        <ecNumber evidence="8 10">2.3.1.274</ecNumber>
    </recommendedName>
    <alternativeName>
        <fullName evidence="10">Acyl-ACP phosphotransacylase</fullName>
    </alternativeName>
    <alternativeName>
        <fullName evidence="10">Acyl-[acyl-carrier-protein]--phosphate acyltransferase</fullName>
    </alternativeName>
    <alternativeName>
        <fullName evidence="10">Phosphate-acyl-ACP acyltransferase</fullName>
    </alternativeName>
</protein>
<sequence length="340" mass="37101">MARLTLALDVMGGDFGPRITIPAVISALVAYPKLAFLLFGDQCQIRPLLQALPSTSQQRIRLVHTAKTVADDLPFRQAMRQSKGSAMQLAIEAVVTGEAQGCVSGGNTGLLMALAKQHISLLPNIERPALTSLIPSLNGRSGIMLDLGANVEADSALLCQFAEMGNIFAQVMLDLVYPRLALLNIGTEEHKGNPAIRTAHQQLKQAQHLNYIGFMEGDKLLNNYADVIICDGFSGNIALKTLEGAAHNLLAFFKPPQPDSHLCRRFKRAVMRFIFQRYYRKLQRINPDKHNGATLLGLSSVVVKSHGSAGANAFFYAILHAIQQIENEIPAKISQGLNRL</sequence>
<comment type="catalytic activity">
    <reaction evidence="1 10">
        <text>a fatty acyl-[ACP] + phosphate = an acyl phosphate + holo-[ACP]</text>
        <dbReference type="Rhea" id="RHEA:42292"/>
        <dbReference type="Rhea" id="RHEA-COMP:9685"/>
        <dbReference type="Rhea" id="RHEA-COMP:14125"/>
        <dbReference type="ChEBI" id="CHEBI:43474"/>
        <dbReference type="ChEBI" id="CHEBI:59918"/>
        <dbReference type="ChEBI" id="CHEBI:64479"/>
        <dbReference type="ChEBI" id="CHEBI:138651"/>
        <dbReference type="EC" id="2.3.1.274"/>
    </reaction>
</comment>
<evidence type="ECO:0000256" key="2">
    <source>
        <dbReference type="ARBA" id="ARBA00022490"/>
    </source>
</evidence>
<dbReference type="PANTHER" id="PTHR30100">
    <property type="entry name" value="FATTY ACID/PHOSPHOLIPID SYNTHESIS PROTEIN PLSX"/>
    <property type="match status" value="1"/>
</dbReference>
<dbReference type="PANTHER" id="PTHR30100:SF1">
    <property type="entry name" value="PHOSPHATE ACYLTRANSFERASE"/>
    <property type="match status" value="1"/>
</dbReference>
<dbReference type="NCBIfam" id="TIGR00182">
    <property type="entry name" value="plsX"/>
    <property type="match status" value="1"/>
</dbReference>
<dbReference type="EC" id="2.3.1.274" evidence="8 10"/>
<comment type="pathway">
    <text evidence="10">Lipid metabolism; phospholipid metabolism.</text>
</comment>
<dbReference type="PIRSF" id="PIRSF002465">
    <property type="entry name" value="Phsphlp_syn_PlsX"/>
    <property type="match status" value="1"/>
</dbReference>
<dbReference type="AlphaFoldDB" id="A0A0J5P8N3"/>
<dbReference type="Proteomes" id="UP000036270">
    <property type="component" value="Unassembled WGS sequence"/>
</dbReference>
<dbReference type="STRING" id="67855.RO21_03995"/>
<comment type="function">
    <text evidence="10">Catalyzes the reversible formation of acyl-phosphate (acyl-PO(4)) from acyl-[acyl-carrier-protein] (acyl-ACP). This enzyme utilizes acyl-ACP as fatty acyl donor, but not acyl-CoA.</text>
</comment>
<comment type="subunit">
    <text evidence="9 10">Homodimer. Probably interacts with PlsY.</text>
</comment>
<dbReference type="PATRIC" id="fig|67855.3.peg.654"/>
<dbReference type="GO" id="GO:0005737">
    <property type="term" value="C:cytoplasm"/>
    <property type="evidence" value="ECO:0007669"/>
    <property type="project" value="UniProtKB-SubCell"/>
</dbReference>
<keyword evidence="6 10" id="KW-0594">Phospholipid biosynthesis</keyword>
<dbReference type="Pfam" id="PF02504">
    <property type="entry name" value="FA_synthesis"/>
    <property type="match status" value="1"/>
</dbReference>
<evidence type="ECO:0000256" key="8">
    <source>
        <dbReference type="ARBA" id="ARBA00024069"/>
    </source>
</evidence>
<reference evidence="11 12" key="1">
    <citation type="submission" date="2014-12" db="EMBL/GenBank/DDBJ databases">
        <title>Reclassification of Actinobacillus muris as Muribacter muris.</title>
        <authorList>
            <person name="Christensen H."/>
            <person name="Nicklas W."/>
            <person name="Bisgaard M."/>
        </authorList>
    </citation>
    <scope>NUCLEOTIDE SEQUENCE [LARGE SCALE GENOMIC DNA]</scope>
    <source>
        <strain evidence="11 12">Ackerman80-443D</strain>
    </source>
</reference>
<comment type="caution">
    <text evidence="11">The sequence shown here is derived from an EMBL/GenBank/DDBJ whole genome shotgun (WGS) entry which is preliminary data.</text>
</comment>
<keyword evidence="11" id="KW-0012">Acyltransferase</keyword>
<proteinExistence type="inferred from homology"/>
<evidence type="ECO:0000313" key="12">
    <source>
        <dbReference type="Proteomes" id="UP000036270"/>
    </source>
</evidence>
<comment type="similarity">
    <text evidence="10">Belongs to the PlsX family.</text>
</comment>
<dbReference type="InterPro" id="IPR003664">
    <property type="entry name" value="FA_synthesis"/>
</dbReference>
<dbReference type="RefSeq" id="WP_047976500.1">
    <property type="nucleotide sequence ID" value="NZ_JWIZ01000022.1"/>
</dbReference>
<evidence type="ECO:0000256" key="6">
    <source>
        <dbReference type="ARBA" id="ARBA00023209"/>
    </source>
</evidence>
<keyword evidence="2 10" id="KW-0963">Cytoplasm</keyword>
<evidence type="ECO:0000256" key="4">
    <source>
        <dbReference type="ARBA" id="ARBA00022679"/>
    </source>
</evidence>
<dbReference type="GO" id="GO:0008654">
    <property type="term" value="P:phospholipid biosynthetic process"/>
    <property type="evidence" value="ECO:0007669"/>
    <property type="project" value="UniProtKB-KW"/>
</dbReference>
<dbReference type="SUPFAM" id="SSF53659">
    <property type="entry name" value="Isocitrate/Isopropylmalate dehydrogenase-like"/>
    <property type="match status" value="1"/>
</dbReference>
<evidence type="ECO:0000313" key="11">
    <source>
        <dbReference type="EMBL" id="KMK51874.1"/>
    </source>
</evidence>
<evidence type="ECO:0000256" key="3">
    <source>
        <dbReference type="ARBA" id="ARBA00022516"/>
    </source>
</evidence>
<evidence type="ECO:0000256" key="10">
    <source>
        <dbReference type="HAMAP-Rule" id="MF_00019"/>
    </source>
</evidence>
<keyword evidence="3 10" id="KW-0444">Lipid biosynthesis</keyword>
<accession>A0A0J5P8N3</accession>
<dbReference type="GO" id="GO:0006633">
    <property type="term" value="P:fatty acid biosynthetic process"/>
    <property type="evidence" value="ECO:0007669"/>
    <property type="project" value="UniProtKB-UniRule"/>
</dbReference>